<comment type="caution">
    <text evidence="1">The sequence shown here is derived from an EMBL/GenBank/DDBJ whole genome shotgun (WGS) entry which is preliminary data.</text>
</comment>
<proteinExistence type="predicted"/>
<dbReference type="AlphaFoldDB" id="A0A246FLR9"/>
<name>A0A246FLR9_9BACT</name>
<accession>A0A246FLR9</accession>
<evidence type="ECO:0000313" key="2">
    <source>
        <dbReference type="Proteomes" id="UP000197277"/>
    </source>
</evidence>
<dbReference type="Proteomes" id="UP000197277">
    <property type="component" value="Unassembled WGS sequence"/>
</dbReference>
<protein>
    <recommendedName>
        <fullName evidence="3">Antitoxin VbhA domain-containing protein</fullName>
    </recommendedName>
</protein>
<organism evidence="1 2">
    <name type="scientific">Hymenobacter amundsenii</name>
    <dbReference type="NCBI Taxonomy" id="2006685"/>
    <lineage>
        <taxon>Bacteria</taxon>
        <taxon>Pseudomonadati</taxon>
        <taxon>Bacteroidota</taxon>
        <taxon>Cytophagia</taxon>
        <taxon>Cytophagales</taxon>
        <taxon>Hymenobacteraceae</taxon>
        <taxon>Hymenobacter</taxon>
    </lineage>
</organism>
<dbReference type="OrthoDB" id="886962at2"/>
<dbReference type="EMBL" id="NIRR01000023">
    <property type="protein sequence ID" value="OWP62539.1"/>
    <property type="molecule type" value="Genomic_DNA"/>
</dbReference>
<gene>
    <name evidence="1" type="ORF">CDA63_13605</name>
</gene>
<evidence type="ECO:0008006" key="3">
    <source>
        <dbReference type="Google" id="ProtNLM"/>
    </source>
</evidence>
<sequence>MECNSKYGPCAQTPAQRYYVLLRLQDAIPSLRTKATPYAQQLYASYVAGDLSWTEVRHALNVRHCQQAPTG</sequence>
<dbReference type="RefSeq" id="WP_088465005.1">
    <property type="nucleotide sequence ID" value="NZ_NIRR01000023.1"/>
</dbReference>
<reference evidence="1 2" key="1">
    <citation type="submission" date="2017-06" db="EMBL/GenBank/DDBJ databases">
        <title>Hymenobacter amundsenii sp. nov. isolated from regoliths in Antarctica.</title>
        <authorList>
            <person name="Sedlacek I."/>
            <person name="Kralova S."/>
            <person name="Pantucek R."/>
            <person name="Svec P."/>
            <person name="Holochova P."/>
            <person name="Stankova E."/>
            <person name="Vrbovska V."/>
            <person name="Busse H.-J."/>
        </authorList>
    </citation>
    <scope>NUCLEOTIDE SEQUENCE [LARGE SCALE GENOMIC DNA]</scope>
    <source>
        <strain evidence="1 2">CCM 8682</strain>
    </source>
</reference>
<keyword evidence="2" id="KW-1185">Reference proteome</keyword>
<evidence type="ECO:0000313" key="1">
    <source>
        <dbReference type="EMBL" id="OWP62539.1"/>
    </source>
</evidence>